<dbReference type="InterPro" id="IPR003661">
    <property type="entry name" value="HisK_dim/P_dom"/>
</dbReference>
<accession>A0A6P1P239</accession>
<dbReference type="Gene3D" id="2.10.70.100">
    <property type="match status" value="1"/>
</dbReference>
<feature type="domain" description="PAS" evidence="8">
    <location>
        <begin position="373"/>
        <end position="419"/>
    </location>
</feature>
<dbReference type="SMART" id="SM00091">
    <property type="entry name" value="PAS"/>
    <property type="match status" value="3"/>
</dbReference>
<dbReference type="Gene3D" id="3.30.565.10">
    <property type="entry name" value="Histidine kinase-like ATPase, C-terminal domain"/>
    <property type="match status" value="1"/>
</dbReference>
<dbReference type="InterPro" id="IPR036890">
    <property type="entry name" value="HATPase_C_sf"/>
</dbReference>
<feature type="domain" description="Histidine kinase" evidence="7">
    <location>
        <begin position="648"/>
        <end position="861"/>
    </location>
</feature>
<feature type="domain" description="PAC" evidence="9">
    <location>
        <begin position="445"/>
        <end position="499"/>
    </location>
</feature>
<dbReference type="CDD" id="cd00130">
    <property type="entry name" value="PAS"/>
    <property type="match status" value="3"/>
</dbReference>
<dbReference type="InterPro" id="IPR004358">
    <property type="entry name" value="Sig_transdc_His_kin-like_C"/>
</dbReference>
<dbReference type="Pfam" id="PF08447">
    <property type="entry name" value="PAS_3"/>
    <property type="match status" value="1"/>
</dbReference>
<dbReference type="SMART" id="SM00065">
    <property type="entry name" value="GAF"/>
    <property type="match status" value="1"/>
</dbReference>
<dbReference type="InterPro" id="IPR052162">
    <property type="entry name" value="Sensor_kinase/Photoreceptor"/>
</dbReference>
<organism evidence="10 11">
    <name type="scientific">Nibribacter ruber</name>
    <dbReference type="NCBI Taxonomy" id="2698458"/>
    <lineage>
        <taxon>Bacteria</taxon>
        <taxon>Pseudomonadati</taxon>
        <taxon>Bacteroidota</taxon>
        <taxon>Cytophagia</taxon>
        <taxon>Cytophagales</taxon>
        <taxon>Hymenobacteraceae</taxon>
        <taxon>Nibribacter</taxon>
    </lineage>
</organism>
<feature type="domain" description="PAC" evidence="9">
    <location>
        <begin position="576"/>
        <end position="630"/>
    </location>
</feature>
<evidence type="ECO:0000256" key="6">
    <source>
        <dbReference type="SAM" id="Coils"/>
    </source>
</evidence>
<keyword evidence="6" id="KW-0175">Coiled coil</keyword>
<proteinExistence type="predicted"/>
<keyword evidence="4" id="KW-0808">Transferase</keyword>
<evidence type="ECO:0000313" key="11">
    <source>
        <dbReference type="Proteomes" id="UP000464214"/>
    </source>
</evidence>
<dbReference type="RefSeq" id="WP_160692883.1">
    <property type="nucleotide sequence ID" value="NZ_CP047897.1"/>
</dbReference>
<gene>
    <name evidence="10" type="ORF">GU926_13855</name>
</gene>
<dbReference type="InterPro" id="IPR003594">
    <property type="entry name" value="HATPase_dom"/>
</dbReference>
<dbReference type="EC" id="2.7.13.3" evidence="2"/>
<dbReference type="PANTHER" id="PTHR43304">
    <property type="entry name" value="PHYTOCHROME-LIKE PROTEIN CPH1"/>
    <property type="match status" value="1"/>
</dbReference>
<dbReference type="InterPro" id="IPR035965">
    <property type="entry name" value="PAS-like_dom_sf"/>
</dbReference>
<dbReference type="KEGG" id="nib:GU926_13855"/>
<evidence type="ECO:0000256" key="5">
    <source>
        <dbReference type="ARBA" id="ARBA00022777"/>
    </source>
</evidence>
<dbReference type="InterPro" id="IPR000700">
    <property type="entry name" value="PAS-assoc_C"/>
</dbReference>
<name>A0A6P1P239_9BACT</name>
<comment type="catalytic activity">
    <reaction evidence="1">
        <text>ATP + protein L-histidine = ADP + protein N-phospho-L-histidine.</text>
        <dbReference type="EC" id="2.7.13.3"/>
    </reaction>
</comment>
<dbReference type="Gene3D" id="3.30.450.20">
    <property type="entry name" value="PAS domain"/>
    <property type="match status" value="3"/>
</dbReference>
<keyword evidence="3" id="KW-0597">Phosphoprotein</keyword>
<sequence>MFADDALLSTPSGTRKSQKQDLVKELEAAKKRLQQLQEELYLAKGELYLFTEHGILQSPGTAAQQELDLNEYQRIVSLERLGKEVLEMNASPKYSLKDTITFYLSGIEKIHRGMLMSFMRLEGDKLYSFAAPSLPQSYCDLLNGSTIGDNVGSCGTAAFVKEKIIAVDIANDRRWEDYKDLALPYGLKASWSFPIKGSTQQVLGTLAVYYKQIKAPTPAEESSLESIKNLLQLILENKLAEEALRHSNERYHFATSATHDAIYDWDVVTNSLYWGVGFEKVFGVERTPQTSTIAFWTSLLHPLDRDRIIASLETALQDSQSDKWQIEYRSLRSDGTTVFIEERGFIIRDDAGKATRMVGAVQNITERKKAEQELRKLSFIAKETINGVLIIHLDGALHWINDAFTRMMGWTLDEVKGKTPSSLMNGPDTDLATIDQVHAHMDSRQPFECELMQYSKTKQPYWFRLQIQPLEDANAEVDMFFVLLTDITQKKAEEQQLRLLESVITNAKDSIAVSKVPAVPGGLLETIFVNPAFTQVTGYTAEDVLGKELKMLGGPIVDAAQGEALFQLEQAIQTGTPCEIELINYKKNGEKYWAHLEAIPIYNKTGEHAHWLFVHQDITARKNYQAEREVLIAELTQNNADLKQFSFITSHNLRAPLSNLVGISNLIDMQAIPEGRNRVLIEKFKESTVQLNHIIDDLLEILVIKNNVVLQKEPLSLSEAYTRVQNSLDRLLQEVQGQVHRDFTAGDEVHFNAGYLHSILLNLLSNAIKYRSPQRPLRVQVKTERTPDALVLTFTDNGLGIDLNRYRDRIFGLYQRFHDNPDSKGLGLYIVHSQVKAMGGNILVTSEVNEGTTFVIEFKAR</sequence>
<evidence type="ECO:0000259" key="9">
    <source>
        <dbReference type="PROSITE" id="PS50113"/>
    </source>
</evidence>
<feature type="domain" description="PAC" evidence="9">
    <location>
        <begin position="324"/>
        <end position="376"/>
    </location>
</feature>
<dbReference type="GO" id="GO:0000155">
    <property type="term" value="F:phosphorelay sensor kinase activity"/>
    <property type="evidence" value="ECO:0007669"/>
    <property type="project" value="InterPro"/>
</dbReference>
<evidence type="ECO:0000256" key="1">
    <source>
        <dbReference type="ARBA" id="ARBA00000085"/>
    </source>
</evidence>
<dbReference type="InterPro" id="IPR013655">
    <property type="entry name" value="PAS_fold_3"/>
</dbReference>
<feature type="domain" description="PAS" evidence="8">
    <location>
        <begin position="496"/>
        <end position="549"/>
    </location>
</feature>
<dbReference type="PROSITE" id="PS50109">
    <property type="entry name" value="HIS_KIN"/>
    <property type="match status" value="1"/>
</dbReference>
<dbReference type="InterPro" id="IPR029016">
    <property type="entry name" value="GAF-like_dom_sf"/>
</dbReference>
<dbReference type="PROSITE" id="PS50113">
    <property type="entry name" value="PAC"/>
    <property type="match status" value="3"/>
</dbReference>
<dbReference type="InterPro" id="IPR001610">
    <property type="entry name" value="PAC"/>
</dbReference>
<reference evidence="10 11" key="1">
    <citation type="submission" date="2020-01" db="EMBL/GenBank/DDBJ databases">
        <authorList>
            <person name="Kim M."/>
        </authorList>
    </citation>
    <scope>NUCLEOTIDE SEQUENCE [LARGE SCALE GENOMIC DNA]</scope>
    <source>
        <strain evidence="10 11">BT10</strain>
    </source>
</reference>
<dbReference type="PRINTS" id="PR00344">
    <property type="entry name" value="BCTRLSENSOR"/>
</dbReference>
<evidence type="ECO:0000256" key="2">
    <source>
        <dbReference type="ARBA" id="ARBA00012438"/>
    </source>
</evidence>
<evidence type="ECO:0000256" key="4">
    <source>
        <dbReference type="ARBA" id="ARBA00022679"/>
    </source>
</evidence>
<evidence type="ECO:0000259" key="7">
    <source>
        <dbReference type="PROSITE" id="PS50109"/>
    </source>
</evidence>
<keyword evidence="5" id="KW-0418">Kinase</keyword>
<evidence type="ECO:0000256" key="3">
    <source>
        <dbReference type="ARBA" id="ARBA00022553"/>
    </source>
</evidence>
<dbReference type="SUPFAM" id="SSF55785">
    <property type="entry name" value="PYP-like sensor domain (PAS domain)"/>
    <property type="match status" value="3"/>
</dbReference>
<keyword evidence="11" id="KW-1185">Reference proteome</keyword>
<dbReference type="NCBIfam" id="TIGR00229">
    <property type="entry name" value="sensory_box"/>
    <property type="match status" value="3"/>
</dbReference>
<protein>
    <recommendedName>
        <fullName evidence="2">histidine kinase</fullName>
        <ecNumber evidence="2">2.7.13.3</ecNumber>
    </recommendedName>
</protein>
<dbReference type="Pfam" id="PF01590">
    <property type="entry name" value="GAF"/>
    <property type="match status" value="1"/>
</dbReference>
<dbReference type="EMBL" id="CP047897">
    <property type="protein sequence ID" value="QHL88459.1"/>
    <property type="molecule type" value="Genomic_DNA"/>
</dbReference>
<dbReference type="PANTHER" id="PTHR43304:SF1">
    <property type="entry name" value="PAC DOMAIN-CONTAINING PROTEIN"/>
    <property type="match status" value="1"/>
</dbReference>
<evidence type="ECO:0000313" key="10">
    <source>
        <dbReference type="EMBL" id="QHL88459.1"/>
    </source>
</evidence>
<dbReference type="SUPFAM" id="SSF55874">
    <property type="entry name" value="ATPase domain of HSP90 chaperone/DNA topoisomerase II/histidine kinase"/>
    <property type="match status" value="1"/>
</dbReference>
<dbReference type="SMART" id="SM00086">
    <property type="entry name" value="PAC"/>
    <property type="match status" value="3"/>
</dbReference>
<dbReference type="PROSITE" id="PS50112">
    <property type="entry name" value="PAS"/>
    <property type="match status" value="3"/>
</dbReference>
<feature type="domain" description="PAS" evidence="8">
    <location>
        <begin position="247"/>
        <end position="319"/>
    </location>
</feature>
<dbReference type="Pfam" id="PF02518">
    <property type="entry name" value="HATPase_c"/>
    <property type="match status" value="1"/>
</dbReference>
<dbReference type="SUPFAM" id="SSF55781">
    <property type="entry name" value="GAF domain-like"/>
    <property type="match status" value="1"/>
</dbReference>
<evidence type="ECO:0000259" key="8">
    <source>
        <dbReference type="PROSITE" id="PS50112"/>
    </source>
</evidence>
<dbReference type="Gene3D" id="1.10.287.130">
    <property type="match status" value="1"/>
</dbReference>
<dbReference type="InterPro" id="IPR005467">
    <property type="entry name" value="His_kinase_dom"/>
</dbReference>
<dbReference type="Proteomes" id="UP000464214">
    <property type="component" value="Chromosome"/>
</dbReference>
<dbReference type="CDD" id="cd00082">
    <property type="entry name" value="HisKA"/>
    <property type="match status" value="1"/>
</dbReference>
<dbReference type="AlphaFoldDB" id="A0A6P1P239"/>
<dbReference type="SMART" id="SM00387">
    <property type="entry name" value="HATPase_c"/>
    <property type="match status" value="1"/>
</dbReference>
<dbReference type="InterPro" id="IPR003018">
    <property type="entry name" value="GAF"/>
</dbReference>
<dbReference type="Pfam" id="PF13426">
    <property type="entry name" value="PAS_9"/>
    <property type="match status" value="2"/>
</dbReference>
<dbReference type="InterPro" id="IPR000014">
    <property type="entry name" value="PAS"/>
</dbReference>
<feature type="coiled-coil region" evidence="6">
    <location>
        <begin position="16"/>
        <end position="46"/>
    </location>
</feature>
<dbReference type="InterPro" id="IPR036097">
    <property type="entry name" value="HisK_dim/P_sf"/>
</dbReference>
<dbReference type="Gene3D" id="3.30.450.40">
    <property type="match status" value="1"/>
</dbReference>
<dbReference type="SUPFAM" id="SSF47384">
    <property type="entry name" value="Homodimeric domain of signal transducing histidine kinase"/>
    <property type="match status" value="1"/>
</dbReference>